<reference evidence="3 4" key="1">
    <citation type="submission" date="2016-03" db="EMBL/GenBank/DDBJ databases">
        <authorList>
            <person name="Ploux O."/>
        </authorList>
    </citation>
    <scope>NUCLEOTIDE SEQUENCE [LARGE SCALE GENOMIC DNA]</scope>
    <source>
        <strain evidence="3 4">UAMH 11012</strain>
    </source>
</reference>
<evidence type="ECO:0000259" key="2">
    <source>
        <dbReference type="Pfam" id="PF03358"/>
    </source>
</evidence>
<sequence>MVGTHTAAKIGVIVCSSRKPRACPQITQFIIDTINSLPLKGDRINNTILTTIDLAEWNLPMFDESDVPSQVHDPTKYDHAHTRAWAQEVLRYDAFIFVVPQYNWGYPAVVKNAIDYLYHEWKGKAAMVVSYGGHGGGKCNAQLRQVLCGVNMIPTATGVELSFPGREFTVKAARGKNLELDGSGKNAGGVWGGAEREQIAKAYNEMLKIVGANGLQKAWKSATMKLGMAKKEISRKYQKGDQATSDAHAEKVAAPTAANGHAAAAEE</sequence>
<keyword evidence="4" id="KW-1185">Reference proteome</keyword>
<protein>
    <submittedName>
        <fullName evidence="3">Related to flavoprotein</fullName>
    </submittedName>
</protein>
<dbReference type="GO" id="GO:0016491">
    <property type="term" value="F:oxidoreductase activity"/>
    <property type="evidence" value="ECO:0007669"/>
    <property type="project" value="InterPro"/>
</dbReference>
<dbReference type="Proteomes" id="UP000184330">
    <property type="component" value="Unassembled WGS sequence"/>
</dbReference>
<feature type="domain" description="NADPH-dependent FMN reductase-like" evidence="2">
    <location>
        <begin position="9"/>
        <end position="156"/>
    </location>
</feature>
<feature type="region of interest" description="Disordered" evidence="1">
    <location>
        <begin position="235"/>
        <end position="267"/>
    </location>
</feature>
<accession>A0A1L7X595</accession>
<evidence type="ECO:0000313" key="3">
    <source>
        <dbReference type="EMBL" id="CZR60188.1"/>
    </source>
</evidence>
<dbReference type="Pfam" id="PF03358">
    <property type="entry name" value="FMN_red"/>
    <property type="match status" value="1"/>
</dbReference>
<dbReference type="GO" id="GO:0005829">
    <property type="term" value="C:cytosol"/>
    <property type="evidence" value="ECO:0007669"/>
    <property type="project" value="TreeGrafter"/>
</dbReference>
<dbReference type="OrthoDB" id="68575at2759"/>
<organism evidence="3 4">
    <name type="scientific">Phialocephala subalpina</name>
    <dbReference type="NCBI Taxonomy" id="576137"/>
    <lineage>
        <taxon>Eukaryota</taxon>
        <taxon>Fungi</taxon>
        <taxon>Dikarya</taxon>
        <taxon>Ascomycota</taxon>
        <taxon>Pezizomycotina</taxon>
        <taxon>Leotiomycetes</taxon>
        <taxon>Helotiales</taxon>
        <taxon>Mollisiaceae</taxon>
        <taxon>Phialocephala</taxon>
        <taxon>Phialocephala fortinii species complex</taxon>
    </lineage>
</organism>
<evidence type="ECO:0000256" key="1">
    <source>
        <dbReference type="SAM" id="MobiDB-lite"/>
    </source>
</evidence>
<dbReference type="InterPro" id="IPR005025">
    <property type="entry name" value="FMN_Rdtase-like_dom"/>
</dbReference>
<dbReference type="STRING" id="576137.A0A1L7X595"/>
<name>A0A1L7X595_9HELO</name>
<dbReference type="PANTHER" id="PTHR30543:SF21">
    <property type="entry name" value="NAD(P)H-DEPENDENT FMN REDUCTASE LOT6"/>
    <property type="match status" value="1"/>
</dbReference>
<gene>
    <name evidence="3" type="ORF">PAC_10084</name>
</gene>
<feature type="compositionally biased region" description="Low complexity" evidence="1">
    <location>
        <begin position="253"/>
        <end position="267"/>
    </location>
</feature>
<proteinExistence type="predicted"/>
<dbReference type="GO" id="GO:0010181">
    <property type="term" value="F:FMN binding"/>
    <property type="evidence" value="ECO:0007669"/>
    <property type="project" value="TreeGrafter"/>
</dbReference>
<dbReference type="InterPro" id="IPR050712">
    <property type="entry name" value="NAD(P)H-dep_reductase"/>
</dbReference>
<dbReference type="InterPro" id="IPR029039">
    <property type="entry name" value="Flavoprotein-like_sf"/>
</dbReference>
<dbReference type="AlphaFoldDB" id="A0A1L7X595"/>
<dbReference type="EMBL" id="FJOG01000015">
    <property type="protein sequence ID" value="CZR60188.1"/>
    <property type="molecule type" value="Genomic_DNA"/>
</dbReference>
<dbReference type="SUPFAM" id="SSF52218">
    <property type="entry name" value="Flavoproteins"/>
    <property type="match status" value="1"/>
</dbReference>
<dbReference type="Gene3D" id="3.40.50.360">
    <property type="match status" value="1"/>
</dbReference>
<evidence type="ECO:0000313" key="4">
    <source>
        <dbReference type="Proteomes" id="UP000184330"/>
    </source>
</evidence>
<dbReference type="PANTHER" id="PTHR30543">
    <property type="entry name" value="CHROMATE REDUCTASE"/>
    <property type="match status" value="1"/>
</dbReference>